<evidence type="ECO:0000313" key="3">
    <source>
        <dbReference type="Proteomes" id="UP000482960"/>
    </source>
</evidence>
<protein>
    <submittedName>
        <fullName evidence="2">Uncharacterized protein</fullName>
    </submittedName>
</protein>
<dbReference type="AlphaFoldDB" id="A0A6V8L2G9"/>
<evidence type="ECO:0000256" key="1">
    <source>
        <dbReference type="SAM" id="MobiDB-lite"/>
    </source>
</evidence>
<keyword evidence="3" id="KW-1185">Reference proteome</keyword>
<comment type="caution">
    <text evidence="2">The sequence shown here is derived from an EMBL/GenBank/DDBJ whole genome shotgun (WGS) entry which is preliminary data.</text>
</comment>
<reference evidence="2 3" key="1">
    <citation type="submission" date="2020-03" db="EMBL/GenBank/DDBJ databases">
        <title>Whole genome shotgun sequence of Phytohabitans rumicis NBRC 108638.</title>
        <authorList>
            <person name="Komaki H."/>
            <person name="Tamura T."/>
        </authorList>
    </citation>
    <scope>NUCLEOTIDE SEQUENCE [LARGE SCALE GENOMIC DNA]</scope>
    <source>
        <strain evidence="2 3">NBRC 108638</strain>
    </source>
</reference>
<proteinExistence type="predicted"/>
<dbReference type="EMBL" id="BLPG01000001">
    <property type="protein sequence ID" value="GFJ91492.1"/>
    <property type="molecule type" value="Genomic_DNA"/>
</dbReference>
<sequence>MDGVHEFGSAGDGGERQAAGDALGGGDQVGDDRLRLACEPCSGAAEAGLDFVGDEHGAGLSGPVGQGGEKTFGGYDEAAFALDGFDQDGGDVVGADLLVDLFQGVGGGLPPVRPPSR</sequence>
<feature type="region of interest" description="Disordered" evidence="1">
    <location>
        <begin position="1"/>
        <end position="26"/>
    </location>
</feature>
<evidence type="ECO:0000313" key="2">
    <source>
        <dbReference type="EMBL" id="GFJ91492.1"/>
    </source>
</evidence>
<reference evidence="2 3" key="2">
    <citation type="submission" date="2020-03" db="EMBL/GenBank/DDBJ databases">
        <authorList>
            <person name="Ichikawa N."/>
            <person name="Kimura A."/>
            <person name="Kitahashi Y."/>
            <person name="Uohara A."/>
        </authorList>
    </citation>
    <scope>NUCLEOTIDE SEQUENCE [LARGE SCALE GENOMIC DNA]</scope>
    <source>
        <strain evidence="2 3">NBRC 108638</strain>
    </source>
</reference>
<name>A0A6V8L2G9_9ACTN</name>
<dbReference type="Proteomes" id="UP000482960">
    <property type="component" value="Unassembled WGS sequence"/>
</dbReference>
<accession>A0A6V8L2G9</accession>
<gene>
    <name evidence="2" type="ORF">Prum_051340</name>
</gene>
<organism evidence="2 3">
    <name type="scientific">Phytohabitans rumicis</name>
    <dbReference type="NCBI Taxonomy" id="1076125"/>
    <lineage>
        <taxon>Bacteria</taxon>
        <taxon>Bacillati</taxon>
        <taxon>Actinomycetota</taxon>
        <taxon>Actinomycetes</taxon>
        <taxon>Micromonosporales</taxon>
        <taxon>Micromonosporaceae</taxon>
    </lineage>
</organism>